<dbReference type="EMBL" id="SBKN01000011">
    <property type="protein sequence ID" value="RXR19448.1"/>
    <property type="molecule type" value="Genomic_DNA"/>
</dbReference>
<keyword evidence="4" id="KW-1185">Reference proteome</keyword>
<evidence type="ECO:0000313" key="3">
    <source>
        <dbReference type="EMBL" id="RXR19448.1"/>
    </source>
</evidence>
<evidence type="ECO:0000256" key="1">
    <source>
        <dbReference type="ARBA" id="ARBA00022729"/>
    </source>
</evidence>
<evidence type="ECO:0000313" key="4">
    <source>
        <dbReference type="Proteomes" id="UP000289857"/>
    </source>
</evidence>
<dbReference type="InterPro" id="IPR014755">
    <property type="entry name" value="Cu-Rt/internalin_Ig-like"/>
</dbReference>
<keyword evidence="1" id="KW-0732">Signal</keyword>
<feature type="non-terminal residue" evidence="3">
    <location>
        <position position="1767"/>
    </location>
</feature>
<dbReference type="RefSeq" id="WP_129462465.1">
    <property type="nucleotide sequence ID" value="NZ_SBKN01000011.1"/>
</dbReference>
<dbReference type="Gene3D" id="2.60.40.1220">
    <property type="match status" value="5"/>
</dbReference>
<evidence type="ECO:0000259" key="2">
    <source>
        <dbReference type="Pfam" id="PF19081"/>
    </source>
</evidence>
<accession>A0A4V1N217</accession>
<gene>
    <name evidence="3" type="ORF">EQG61_13430</name>
</gene>
<comment type="caution">
    <text evidence="3">The sequence shown here is derived from an EMBL/GenBank/DDBJ whole genome shotgun (WGS) entry which is preliminary data.</text>
</comment>
<dbReference type="Pfam" id="PF19081">
    <property type="entry name" value="Ig_7"/>
    <property type="match status" value="1"/>
</dbReference>
<sequence length="1767" mass="185622">MILRNYLRLVVLTLTVLFAGTSYGQCFEIESILVDACSPTNPTNEEGFNEMVRFKVGPNPLNTANLNVTWPNNPWGGVIQNATTANIVAQLNASIATAGNCGQILQPTGGVLPANATVLLVTSQNVNVTFNSFATLTTTVYMIFQNNTANIGGHFANYNTIPGTRTLVMSFGGTCADTVTYERSLLINNTGGYGGPLTSQDGAAVNFTPAGVPTYVNNGCLAPVQPFTVNAGTTQTACRGASINLTGTAQGQQSVQWTAPGGTFTNPTSLTTSYTLPTTGSSVTLTLTATNICGLAITSTVTINFTTVADPTVTTPVNYCQNAVATPLVATPSAGGTLNWYGTNATGGTASAVAPTPSTATLGTFTYYVSQTIAGCESNRVPIVVNVANTGPSLNLFCDMASPNTTPTSINFDFSNVGQTNFTYTYTVAGGAPVTGTWVAPSNYTVTGLSPGTSVTFTLQANGVACVSPMTVTCNTPCATFTNPNFPAIGSICQGSAVPTLATTSPNGISGTWSPATINPNTSGSYTFTPDSVLFPCANPQTLNVTITPQATPTFTPIGPLCAGTSFTLPTTSNNGIQGTWDQAPNLFATTTYTFTPINSACATSTTLTVAINSTGTPIFSQGNQTFCEDFVVTQPLLPTTSNNGITGTWSPASIQTGTTGVTTYTFTPTTGQCANQYSFTITVTPNVTPTFTPVAAVCAGTVLSPLPTTSNNGITGTWSPALNNTATTTYTFTPSGTQCANTTTLQIVITPKVTPTFTPISALCSGTTTNPLPATSNNGIPGTWSPAFNNTATTTYTFTPSAGQCANTATLSVPITAPVVPTFTQVAPICINTTFPSLPTTSNNGITGTWSPAPNNTATTTYTFTPNTGQCATTTTMTVNVINNSIVPTFNITATRCPGLPSPLPTTSLNGITGVWSPAYTPNASNNYTFTPNAGQCATTVTQAITIVAAPVISTPTPYIVCDDNNDGVACSFDLITKIPEITTNPSVQVTFHVTNTDAQTGSNPIPLTQLFCNNDYDQQTIYIRVFDPAAPNCPSYTTLQLIVNKKPVATPPADYHKCDDNTDGIAVFNLNTVVNPQVLGSLAASQHTVTYYASQADALVPQNVLSGTNAFASASTTLWIRVQNNTTGCFDVVSVNLVVDPLPLLPAVGYFPQYELCETTAPVGYEFFNLNSQLPTILNGQTGIQVKFYPTLANANANTNAITNTAAYQNVPPYNQTLGIRLTNTTTGCFVVTTMDLVVNPKPSILVPTAPYTVCDDNQDGVGLFDLSTLTPQLLSGAPTLYTITYHVTQIDAQTPLNPINVTVPFVNNDPFTQIIWVRAEDPTTGCVTIAPITLQVNIAPIEPFNLPTINNCDVDSNPTDGCTTFNLASQTPAVLAQQTTAANNYTVTYYTSQADASASPAGINPIVNTTNYTACGTTTIWVRVEHKSTHCFAVGSFDLQVNLATPVSLPTLYALCDDDATPNNQFTTFDLVSFIGATPGLTVNYYLNAAHTQPISNPSAFMNTIAANQTIFLVLTNATGCKSYSTLTVKVLPIPTPNTNPPALAAKCDVNSPGDGYEIFDLTVNATYILNGQANVSLHYYPSYNDAVADTNEILTPTVANVNQNVWIRVESNLNIDSFSEHCYVLVEQALTVNPLPTLVQPVTDYQECDDDTDNITAFNLTAWGEANLLTGNALPLSNYTLSFYEDAALTQLIANPNGYLNTSNPQTLYVVATNSTTGCRSVAGTFNILVNPKPQADVPSIPFETCDTDGTNDGQFAYDLTPL</sequence>
<organism evidence="3 4">
    <name type="scientific">Flavobacterium stagni</name>
    <dbReference type="NCBI Taxonomy" id="2506421"/>
    <lineage>
        <taxon>Bacteria</taxon>
        <taxon>Pseudomonadati</taxon>
        <taxon>Bacteroidota</taxon>
        <taxon>Flavobacteriia</taxon>
        <taxon>Flavobacteriales</taxon>
        <taxon>Flavobacteriaceae</taxon>
        <taxon>Flavobacterium</taxon>
    </lineage>
</organism>
<reference evidence="4" key="1">
    <citation type="submission" date="2019-01" db="EMBL/GenBank/DDBJ databases">
        <title>Cytophagaceae bacterium strain CAR-16.</title>
        <authorList>
            <person name="Chen W.-M."/>
        </authorList>
    </citation>
    <scope>NUCLEOTIDE SEQUENCE [LARGE SCALE GENOMIC DNA]</scope>
    <source>
        <strain evidence="4">WWJ-16</strain>
    </source>
</reference>
<dbReference type="InterPro" id="IPR044023">
    <property type="entry name" value="Ig_7"/>
</dbReference>
<feature type="domain" description="Ig-like" evidence="2">
    <location>
        <begin position="310"/>
        <end position="387"/>
    </location>
</feature>
<protein>
    <recommendedName>
        <fullName evidence="2">Ig-like domain-containing protein</fullName>
    </recommendedName>
</protein>
<dbReference type="OrthoDB" id="1281257at2"/>
<proteinExistence type="predicted"/>
<dbReference type="Proteomes" id="UP000289857">
    <property type="component" value="Unassembled WGS sequence"/>
</dbReference>
<name>A0A4V1N217_9FLAO</name>